<gene>
    <name evidence="10" type="ORF">MtrDRAFT_AC151522g28v2</name>
</gene>
<evidence type="ECO:0000256" key="4">
    <source>
        <dbReference type="ARBA" id="ARBA00022692"/>
    </source>
</evidence>
<comment type="similarity">
    <text evidence="2">Belongs to the aromatic acid exporter (TC 2.A.85) family.</text>
</comment>
<reference evidence="10" key="1">
    <citation type="submission" date="2004-11" db="EMBL/GenBank/DDBJ databases">
        <authorList>
            <person name="Town C.D."/>
        </authorList>
    </citation>
    <scope>NUCLEOTIDE SEQUENCE</scope>
</reference>
<evidence type="ECO:0000313" key="10">
    <source>
        <dbReference type="EMBL" id="ABD32785.1"/>
    </source>
</evidence>
<dbReference type="AlphaFoldDB" id="Q2HSH2"/>
<sequence>MVSEPNSSVITKFWQCLMNLPNEFTIKVVNVMLQLKELGKEDPRRVIHSLKVAFAITLVSTFYYLKPLYDSFGSSAMWAVMTVVVVSEFSVGKFCSLFFLVLIMHVFGATLGKGLNRGLATFLAGVLGLGSYYMVHSISRGNTTIEPILLGIIIFLATAGATYIRFIPLMKARYDYGLLVFILTFCLVSVSSYRDHEIIDTAQDRVTTILVGGLISVLVNIFLCPVWAGGDLHNLASKNIEKLGNFLEGFGDEYFGTLEAGELNKSLMQGYKSVLNAKQVEDNLVNFARWEPCHGRFRFQYPWQQYQKIGNLSRQCAYRIDALNGFLNNFTKTPKEIKSKIQEPCIKMSMETGKALKQLSISIHKMAPPTSAETHIATSKIYATNLRSMIKTKLWEDTNLFEVVPVVTVASLLLDVVSSTEKLAESIQELSTLAKFKNKESKVAADDEKEIPQTCSDSRGPQHVIIIN</sequence>
<feature type="transmembrane region" description="Helical" evidence="9">
    <location>
        <begin position="176"/>
        <end position="194"/>
    </location>
</feature>
<dbReference type="GO" id="GO:0015743">
    <property type="term" value="P:malate transport"/>
    <property type="evidence" value="ECO:0007669"/>
    <property type="project" value="InterPro"/>
</dbReference>
<accession>Q2HVX6</accession>
<feature type="transmembrane region" description="Helical" evidence="9">
    <location>
        <begin position="77"/>
        <end position="103"/>
    </location>
</feature>
<feature type="transmembrane region" description="Helical" evidence="9">
    <location>
        <begin position="206"/>
        <end position="228"/>
    </location>
</feature>
<protein>
    <recommendedName>
        <fullName evidence="11">Aluminum activated malate transporter family protein</fullName>
    </recommendedName>
</protein>
<dbReference type="InterPro" id="IPR020966">
    <property type="entry name" value="ALMT"/>
</dbReference>
<keyword evidence="8" id="KW-0407">Ion channel</keyword>
<dbReference type="ExpressionAtlas" id="Q2HSH2">
    <property type="expression patterns" value="differential"/>
</dbReference>
<proteinExistence type="inferred from homology"/>
<evidence type="ECO:0000256" key="6">
    <source>
        <dbReference type="ARBA" id="ARBA00023065"/>
    </source>
</evidence>
<feature type="transmembrane region" description="Helical" evidence="9">
    <location>
        <begin position="147"/>
        <end position="164"/>
    </location>
</feature>
<evidence type="ECO:0000256" key="1">
    <source>
        <dbReference type="ARBA" id="ARBA00004141"/>
    </source>
</evidence>
<dbReference type="EMBL" id="AC151522">
    <property type="protein sequence ID" value="ABD32785.1"/>
    <property type="molecule type" value="Genomic_DNA"/>
</dbReference>
<feature type="transmembrane region" description="Helical" evidence="9">
    <location>
        <begin position="115"/>
        <end position="135"/>
    </location>
</feature>
<dbReference type="GO" id="GO:0016020">
    <property type="term" value="C:membrane"/>
    <property type="evidence" value="ECO:0007669"/>
    <property type="project" value="UniProtKB-SubCell"/>
</dbReference>
<evidence type="ECO:0000256" key="7">
    <source>
        <dbReference type="ARBA" id="ARBA00023136"/>
    </source>
</evidence>
<dbReference type="PANTHER" id="PTHR31086">
    <property type="entry name" value="ALUMINUM-ACTIVATED MALATE TRANSPORTER 10"/>
    <property type="match status" value="1"/>
</dbReference>
<reference evidence="10" key="2">
    <citation type="submission" date="2007-03" db="EMBL/GenBank/DDBJ databases">
        <authorList>
            <consortium name="The International Medicago Genome Annotation Group"/>
        </authorList>
    </citation>
    <scope>NUCLEOTIDE SEQUENCE</scope>
</reference>
<comment type="subcellular location">
    <subcellularLocation>
        <location evidence="1">Membrane</location>
        <topology evidence="1">Multi-pass membrane protein</topology>
    </subcellularLocation>
</comment>
<keyword evidence="7 9" id="KW-0472">Membrane</keyword>
<keyword evidence="5 9" id="KW-1133">Transmembrane helix</keyword>
<evidence type="ECO:0000256" key="3">
    <source>
        <dbReference type="ARBA" id="ARBA00022448"/>
    </source>
</evidence>
<evidence type="ECO:0000256" key="2">
    <source>
        <dbReference type="ARBA" id="ARBA00007079"/>
    </source>
</evidence>
<evidence type="ECO:0008006" key="11">
    <source>
        <dbReference type="Google" id="ProtNLM"/>
    </source>
</evidence>
<dbReference type="GO" id="GO:0034220">
    <property type="term" value="P:monoatomic ion transmembrane transport"/>
    <property type="evidence" value="ECO:0007669"/>
    <property type="project" value="UniProtKB-KW"/>
</dbReference>
<keyword evidence="4 9" id="KW-0812">Transmembrane</keyword>
<organism evidence="10">
    <name type="scientific">Medicago truncatula</name>
    <name type="common">Barrel medic</name>
    <name type="synonym">Medicago tribuloides</name>
    <dbReference type="NCBI Taxonomy" id="3880"/>
    <lineage>
        <taxon>Eukaryota</taxon>
        <taxon>Viridiplantae</taxon>
        <taxon>Streptophyta</taxon>
        <taxon>Embryophyta</taxon>
        <taxon>Tracheophyta</taxon>
        <taxon>Spermatophyta</taxon>
        <taxon>Magnoliopsida</taxon>
        <taxon>eudicotyledons</taxon>
        <taxon>Gunneridae</taxon>
        <taxon>Pentapetalae</taxon>
        <taxon>rosids</taxon>
        <taxon>fabids</taxon>
        <taxon>Fabales</taxon>
        <taxon>Fabaceae</taxon>
        <taxon>Papilionoideae</taxon>
        <taxon>50 kb inversion clade</taxon>
        <taxon>NPAAA clade</taxon>
        <taxon>Hologalegina</taxon>
        <taxon>IRL clade</taxon>
        <taxon>Trifolieae</taxon>
        <taxon>Medicago</taxon>
    </lineage>
</organism>
<feature type="transmembrane region" description="Helical" evidence="9">
    <location>
        <begin position="46"/>
        <end position="65"/>
    </location>
</feature>
<keyword evidence="6" id="KW-0406">Ion transport</keyword>
<name>Q2HSH2_MEDTR</name>
<dbReference type="Pfam" id="PF11744">
    <property type="entry name" value="ALMT"/>
    <property type="match status" value="1"/>
</dbReference>
<evidence type="ECO:0000256" key="5">
    <source>
        <dbReference type="ARBA" id="ARBA00022989"/>
    </source>
</evidence>
<evidence type="ECO:0000256" key="8">
    <source>
        <dbReference type="ARBA" id="ARBA00023303"/>
    </source>
</evidence>
<keyword evidence="3" id="KW-0813">Transport</keyword>
<evidence type="ECO:0000256" key="9">
    <source>
        <dbReference type="SAM" id="Phobius"/>
    </source>
</evidence>
<accession>Q2HSH2</accession>